<dbReference type="AlphaFoldDB" id="A0A915C622"/>
<dbReference type="WBParaSite" id="PgR091_g010_t01">
    <property type="protein sequence ID" value="PgR091_g010_t01"/>
    <property type="gene ID" value="PgR091_g010"/>
</dbReference>
<dbReference type="Proteomes" id="UP000887569">
    <property type="component" value="Unplaced"/>
</dbReference>
<evidence type="ECO:0000313" key="2">
    <source>
        <dbReference type="WBParaSite" id="PgR091_g010_t01"/>
    </source>
</evidence>
<name>A0A915C622_PARUN</name>
<sequence>MWTPFPLNFTSKYSHVSKTSLAPIEFVLWLVQVFFRMTFCEFFQQVQSRPITSQHTLGQGSWCNVRIV</sequence>
<reference evidence="2" key="1">
    <citation type="submission" date="2022-11" db="UniProtKB">
        <authorList>
            <consortium name="WormBaseParasite"/>
        </authorList>
    </citation>
    <scope>IDENTIFICATION</scope>
</reference>
<organism evidence="1 2">
    <name type="scientific">Parascaris univalens</name>
    <name type="common">Nematode worm</name>
    <dbReference type="NCBI Taxonomy" id="6257"/>
    <lineage>
        <taxon>Eukaryota</taxon>
        <taxon>Metazoa</taxon>
        <taxon>Ecdysozoa</taxon>
        <taxon>Nematoda</taxon>
        <taxon>Chromadorea</taxon>
        <taxon>Rhabditida</taxon>
        <taxon>Spirurina</taxon>
        <taxon>Ascaridomorpha</taxon>
        <taxon>Ascaridoidea</taxon>
        <taxon>Ascarididae</taxon>
        <taxon>Parascaris</taxon>
    </lineage>
</organism>
<accession>A0A915C622</accession>
<evidence type="ECO:0000313" key="1">
    <source>
        <dbReference type="Proteomes" id="UP000887569"/>
    </source>
</evidence>
<proteinExistence type="predicted"/>
<keyword evidence="1" id="KW-1185">Reference proteome</keyword>
<protein>
    <submittedName>
        <fullName evidence="2">Ovule protein</fullName>
    </submittedName>
</protein>